<dbReference type="Gene3D" id="1.25.40.10">
    <property type="entry name" value="Tetratricopeptide repeat domain"/>
    <property type="match status" value="1"/>
</dbReference>
<keyword evidence="6" id="KW-0732">Signal</keyword>
<comment type="caution">
    <text evidence="8">The sequence shown here is derived from an EMBL/GenBank/DDBJ whole genome shotgun (WGS) entry which is preliminary data.</text>
</comment>
<keyword evidence="3" id="KW-0802">TPR repeat</keyword>
<protein>
    <recommendedName>
        <fullName evidence="1">diguanylate cyclase</fullName>
        <ecNumber evidence="1">2.7.7.65</ecNumber>
    </recommendedName>
</protein>
<keyword evidence="5" id="KW-0472">Membrane</keyword>
<keyword evidence="4" id="KW-0175">Coiled coil</keyword>
<evidence type="ECO:0000256" key="6">
    <source>
        <dbReference type="SAM" id="SignalP"/>
    </source>
</evidence>
<accession>A0ABR8LM21</accession>
<evidence type="ECO:0000256" key="4">
    <source>
        <dbReference type="SAM" id="Coils"/>
    </source>
</evidence>
<dbReference type="NCBIfam" id="TIGR00254">
    <property type="entry name" value="GGDEF"/>
    <property type="match status" value="1"/>
</dbReference>
<feature type="chain" id="PRO_5046580623" description="diguanylate cyclase" evidence="6">
    <location>
        <begin position="20"/>
        <end position="583"/>
    </location>
</feature>
<name>A0ABR8LM21_9ALTE</name>
<dbReference type="InterPro" id="IPR043128">
    <property type="entry name" value="Rev_trsase/Diguanyl_cyclase"/>
</dbReference>
<keyword evidence="5" id="KW-0812">Transmembrane</keyword>
<feature type="signal peptide" evidence="6">
    <location>
        <begin position="1"/>
        <end position="19"/>
    </location>
</feature>
<evidence type="ECO:0000313" key="8">
    <source>
        <dbReference type="EMBL" id="MBD3585140.1"/>
    </source>
</evidence>
<dbReference type="SUPFAM" id="SSF48452">
    <property type="entry name" value="TPR-like"/>
    <property type="match status" value="1"/>
</dbReference>
<keyword evidence="9" id="KW-1185">Reference proteome</keyword>
<feature type="repeat" description="TPR" evidence="3">
    <location>
        <begin position="138"/>
        <end position="171"/>
    </location>
</feature>
<feature type="coiled-coil region" evidence="4">
    <location>
        <begin position="338"/>
        <end position="372"/>
    </location>
</feature>
<dbReference type="InterPro" id="IPR029787">
    <property type="entry name" value="Nucleotide_cyclase"/>
</dbReference>
<dbReference type="EMBL" id="JABBXD010000002">
    <property type="protein sequence ID" value="MBD3585140.1"/>
    <property type="molecule type" value="Genomic_DNA"/>
</dbReference>
<dbReference type="Gene3D" id="3.30.70.270">
    <property type="match status" value="1"/>
</dbReference>
<evidence type="ECO:0000256" key="2">
    <source>
        <dbReference type="ARBA" id="ARBA00034247"/>
    </source>
</evidence>
<dbReference type="InterPro" id="IPR019734">
    <property type="entry name" value="TPR_rpt"/>
</dbReference>
<dbReference type="PROSITE" id="PS50005">
    <property type="entry name" value="TPR"/>
    <property type="match status" value="1"/>
</dbReference>
<evidence type="ECO:0000259" key="7">
    <source>
        <dbReference type="PROSITE" id="PS50887"/>
    </source>
</evidence>
<gene>
    <name evidence="8" type="ORF">HHX48_05275</name>
</gene>
<dbReference type="RefSeq" id="WP_191022915.1">
    <property type="nucleotide sequence ID" value="NZ_JABBXD010000002.1"/>
</dbReference>
<evidence type="ECO:0000256" key="5">
    <source>
        <dbReference type="SAM" id="Phobius"/>
    </source>
</evidence>
<comment type="catalytic activity">
    <reaction evidence="2">
        <text>2 GTP = 3',3'-c-di-GMP + 2 diphosphate</text>
        <dbReference type="Rhea" id="RHEA:24898"/>
        <dbReference type="ChEBI" id="CHEBI:33019"/>
        <dbReference type="ChEBI" id="CHEBI:37565"/>
        <dbReference type="ChEBI" id="CHEBI:58805"/>
        <dbReference type="EC" id="2.7.7.65"/>
    </reaction>
</comment>
<proteinExistence type="predicted"/>
<dbReference type="Pfam" id="PF00990">
    <property type="entry name" value="GGDEF"/>
    <property type="match status" value="1"/>
</dbReference>
<dbReference type="EC" id="2.7.7.65" evidence="1"/>
<sequence>MKSALLFFLLSLWAFCAFASEKDVEGMFAQAWKLKSKAPVEFAALLDNLATHNHSFSIEQKLEFEYLDGYREAFSGQPLAAIEKYERVIANTADSELRLHASTALLNIFAITRNYSEGFEAVTQLLSQLVAPGSEAAAQAYLGLAIFYNQVDEYDNAYSSASKALSLTSDLRSVCFGKNLIFESQINRQHIVSKDNFKEGLEACKLAEEDVVIASTIILEAKNYLNNADHGAAQELLIENRAIFDSISYPRIKAEYHSLMSTLLFESNSISEAEVQALTALNIASEMGATKPNVDALYVLYLIEEYRNNSSKALTFYKQYAELQKAFVDEVSAKQIAIAKAKNEAIEKANQIKLLDKENALLKTEARLHKKELQNSYLVILSLLLLAAVIITWLIVTRRIHRKFKLQARTDKLTGVANRHYFTELAQSNLRYHTRTEQDLAFVIFDLDLFKRINDSYGHVVGDWVLREVVKTIQRVCRGQDILGRMGGEEFALLLPGCTVQKAMVITENYRSAIAAIDTTPTGHDFSVTASFGVADSAQCGYDFNSLYASADEALYRSKETGRNKICGFEPEIVSGSLTEQPV</sequence>
<organism evidence="8 9">
    <name type="scientific">Salinimonas profundi</name>
    <dbReference type="NCBI Taxonomy" id="2729140"/>
    <lineage>
        <taxon>Bacteria</taxon>
        <taxon>Pseudomonadati</taxon>
        <taxon>Pseudomonadota</taxon>
        <taxon>Gammaproteobacteria</taxon>
        <taxon>Alteromonadales</taxon>
        <taxon>Alteromonadaceae</taxon>
        <taxon>Alteromonas/Salinimonas group</taxon>
        <taxon>Salinimonas</taxon>
    </lineage>
</organism>
<evidence type="ECO:0000313" key="9">
    <source>
        <dbReference type="Proteomes" id="UP000624419"/>
    </source>
</evidence>
<evidence type="ECO:0000256" key="1">
    <source>
        <dbReference type="ARBA" id="ARBA00012528"/>
    </source>
</evidence>
<dbReference type="CDD" id="cd01949">
    <property type="entry name" value="GGDEF"/>
    <property type="match status" value="1"/>
</dbReference>
<dbReference type="PANTHER" id="PTHR45138">
    <property type="entry name" value="REGULATORY COMPONENTS OF SENSORY TRANSDUCTION SYSTEM"/>
    <property type="match status" value="1"/>
</dbReference>
<dbReference type="SMART" id="SM00267">
    <property type="entry name" value="GGDEF"/>
    <property type="match status" value="1"/>
</dbReference>
<dbReference type="SUPFAM" id="SSF55073">
    <property type="entry name" value="Nucleotide cyclase"/>
    <property type="match status" value="1"/>
</dbReference>
<dbReference type="PROSITE" id="PS50887">
    <property type="entry name" value="GGDEF"/>
    <property type="match status" value="1"/>
</dbReference>
<reference evidence="8 9" key="1">
    <citation type="submission" date="2020-04" db="EMBL/GenBank/DDBJ databases">
        <title>Salinimonas sp. HHU 13199.</title>
        <authorList>
            <person name="Cui X."/>
            <person name="Zhang D."/>
        </authorList>
    </citation>
    <scope>NUCLEOTIDE SEQUENCE [LARGE SCALE GENOMIC DNA]</scope>
    <source>
        <strain evidence="8 9">HHU 13199</strain>
    </source>
</reference>
<evidence type="ECO:0000256" key="3">
    <source>
        <dbReference type="PROSITE-ProRule" id="PRU00339"/>
    </source>
</evidence>
<dbReference type="InterPro" id="IPR050469">
    <property type="entry name" value="Diguanylate_Cyclase"/>
</dbReference>
<dbReference type="PANTHER" id="PTHR45138:SF9">
    <property type="entry name" value="DIGUANYLATE CYCLASE DGCM-RELATED"/>
    <property type="match status" value="1"/>
</dbReference>
<feature type="domain" description="GGDEF" evidence="7">
    <location>
        <begin position="438"/>
        <end position="571"/>
    </location>
</feature>
<feature type="transmembrane region" description="Helical" evidence="5">
    <location>
        <begin position="377"/>
        <end position="396"/>
    </location>
</feature>
<keyword evidence="5" id="KW-1133">Transmembrane helix</keyword>
<dbReference type="InterPro" id="IPR000160">
    <property type="entry name" value="GGDEF_dom"/>
</dbReference>
<dbReference type="Proteomes" id="UP000624419">
    <property type="component" value="Unassembled WGS sequence"/>
</dbReference>
<dbReference type="InterPro" id="IPR011990">
    <property type="entry name" value="TPR-like_helical_dom_sf"/>
</dbReference>